<protein>
    <recommendedName>
        <fullName evidence="3">Fungal lipase-like domain-containing protein</fullName>
    </recommendedName>
</protein>
<evidence type="ECO:0000313" key="1">
    <source>
        <dbReference type="EMBL" id="GJN11563.1"/>
    </source>
</evidence>
<dbReference type="PANTHER" id="PTHR31479">
    <property type="entry name" value="ALPHA/BETA-HYDROLASES SUPERFAMILY PROTEIN"/>
    <property type="match status" value="1"/>
</dbReference>
<reference evidence="1" key="1">
    <citation type="journal article" date="2018" name="DNA Res.">
        <title>Multiple hybrid de novo genome assembly of finger millet, an orphan allotetraploid crop.</title>
        <authorList>
            <person name="Hatakeyama M."/>
            <person name="Aluri S."/>
            <person name="Balachadran M.T."/>
            <person name="Sivarajan S.R."/>
            <person name="Patrignani A."/>
            <person name="Gruter S."/>
            <person name="Poveda L."/>
            <person name="Shimizu-Inatsugi R."/>
            <person name="Baeten J."/>
            <person name="Francoijs K.J."/>
            <person name="Nataraja K.N."/>
            <person name="Reddy Y.A.N."/>
            <person name="Phadnis S."/>
            <person name="Ravikumar R.L."/>
            <person name="Schlapbach R."/>
            <person name="Sreeman S.M."/>
            <person name="Shimizu K.K."/>
        </authorList>
    </citation>
    <scope>NUCLEOTIDE SEQUENCE</scope>
</reference>
<evidence type="ECO:0000313" key="2">
    <source>
        <dbReference type="Proteomes" id="UP001054889"/>
    </source>
</evidence>
<proteinExistence type="predicted"/>
<sequence>MNLELSNIWSYFRDSEEHRRCIAACLVNGTYIMEHDGYRHRRLAPAWWESLHFRYINVLRDDDAFIFGAIFEYVPPNGWRHPRAPRYIVAFRGTIPLHFTGFTDMHLNLKYMINKHHDTGRYRRAREQVGRLLDAVGNCSSGVWLAGHSLGACIALDVGRHVMERRGCGLPTFLFNPPHVSLAPVLNKLGMADKAKRDLYITSFMAKAVLAKTVGRALDKGMAELFERLAPWVPELYVHERDFICQGFIDYFEQRQMMLERSRILRPVAEVAMRMSFRDMWISLHKTENGEEPRVRPHLLPSARLWKNTSEGYPHGLEQWWQPDSRLNLRPRQYIYHGP</sequence>
<comment type="caution">
    <text evidence="1">The sequence shown here is derived from an EMBL/GenBank/DDBJ whole genome shotgun (WGS) entry which is preliminary data.</text>
</comment>
<name>A0AAV5DKU4_ELECO</name>
<dbReference type="SUPFAM" id="SSF53474">
    <property type="entry name" value="alpha/beta-Hydrolases"/>
    <property type="match status" value="1"/>
</dbReference>
<dbReference type="Proteomes" id="UP001054889">
    <property type="component" value="Unassembled WGS sequence"/>
</dbReference>
<dbReference type="PANTHER" id="PTHR31479:SF25">
    <property type="entry name" value="OS07G0527900 PROTEIN"/>
    <property type="match status" value="1"/>
</dbReference>
<organism evidence="1 2">
    <name type="scientific">Eleusine coracana subsp. coracana</name>
    <dbReference type="NCBI Taxonomy" id="191504"/>
    <lineage>
        <taxon>Eukaryota</taxon>
        <taxon>Viridiplantae</taxon>
        <taxon>Streptophyta</taxon>
        <taxon>Embryophyta</taxon>
        <taxon>Tracheophyta</taxon>
        <taxon>Spermatophyta</taxon>
        <taxon>Magnoliopsida</taxon>
        <taxon>Liliopsida</taxon>
        <taxon>Poales</taxon>
        <taxon>Poaceae</taxon>
        <taxon>PACMAD clade</taxon>
        <taxon>Chloridoideae</taxon>
        <taxon>Cynodonteae</taxon>
        <taxon>Eleusininae</taxon>
        <taxon>Eleusine</taxon>
    </lineage>
</organism>
<dbReference type="AlphaFoldDB" id="A0AAV5DKU4"/>
<dbReference type="EMBL" id="BQKI01000018">
    <property type="protein sequence ID" value="GJN11563.1"/>
    <property type="molecule type" value="Genomic_DNA"/>
</dbReference>
<dbReference type="InterPro" id="IPR029058">
    <property type="entry name" value="AB_hydrolase_fold"/>
</dbReference>
<gene>
    <name evidence="1" type="primary">ga29762</name>
    <name evidence="1" type="ORF">PR202_ga29762</name>
</gene>
<accession>A0AAV5DKU4</accession>
<evidence type="ECO:0008006" key="3">
    <source>
        <dbReference type="Google" id="ProtNLM"/>
    </source>
</evidence>
<reference evidence="1" key="2">
    <citation type="submission" date="2021-12" db="EMBL/GenBank/DDBJ databases">
        <title>Resequencing data analysis of finger millet.</title>
        <authorList>
            <person name="Hatakeyama M."/>
            <person name="Aluri S."/>
            <person name="Balachadran M.T."/>
            <person name="Sivarajan S.R."/>
            <person name="Poveda L."/>
            <person name="Shimizu-Inatsugi R."/>
            <person name="Schlapbach R."/>
            <person name="Sreeman S.M."/>
            <person name="Shimizu K.K."/>
        </authorList>
    </citation>
    <scope>NUCLEOTIDE SEQUENCE</scope>
</reference>
<keyword evidence="2" id="KW-1185">Reference proteome</keyword>